<evidence type="ECO:0000313" key="3">
    <source>
        <dbReference type="Proteomes" id="UP001430455"/>
    </source>
</evidence>
<feature type="region of interest" description="Disordered" evidence="1">
    <location>
        <begin position="8"/>
        <end position="45"/>
    </location>
</feature>
<dbReference type="AlphaFoldDB" id="A0AAW4PHJ9"/>
<comment type="caution">
    <text evidence="2">The sequence shown here is derived from an EMBL/GenBank/DDBJ whole genome shotgun (WGS) entry which is preliminary data.</text>
</comment>
<dbReference type="InterPro" id="IPR036388">
    <property type="entry name" value="WH-like_DNA-bd_sf"/>
</dbReference>
<name>A0AAW4PHJ9_9EURY</name>
<dbReference type="Proteomes" id="UP001430455">
    <property type="component" value="Unassembled WGS sequence"/>
</dbReference>
<protein>
    <submittedName>
        <fullName evidence="2">ArsR family transcriptional regulator</fullName>
    </submittedName>
</protein>
<evidence type="ECO:0000313" key="2">
    <source>
        <dbReference type="EMBL" id="MBX0297103.1"/>
    </source>
</evidence>
<dbReference type="Gene3D" id="1.10.10.10">
    <property type="entry name" value="Winged helix-like DNA-binding domain superfamily/Winged helix DNA-binding domain"/>
    <property type="match status" value="1"/>
</dbReference>
<dbReference type="SUPFAM" id="SSF46785">
    <property type="entry name" value="Winged helix' DNA-binding domain"/>
    <property type="match status" value="1"/>
</dbReference>
<accession>A0AAW4PHJ9</accession>
<reference evidence="2 3" key="1">
    <citation type="submission" date="2021-06" db="EMBL/GenBank/DDBJ databases">
        <title>Halomicroarcula sp. a new haloarchaeum isolated from saline soil.</title>
        <authorList>
            <person name="Duran-Viseras A."/>
            <person name="Sanchez-Porro C."/>
            <person name="Ventosa A."/>
        </authorList>
    </citation>
    <scope>NUCLEOTIDE SEQUENCE [LARGE SCALE GENOMIC DNA]</scope>
    <source>
        <strain evidence="2 3">F27</strain>
    </source>
</reference>
<feature type="compositionally biased region" description="Polar residues" evidence="1">
    <location>
        <begin position="19"/>
        <end position="36"/>
    </location>
</feature>
<proteinExistence type="predicted"/>
<sequence>MFKMLAFEVRNMRPEPATPDQTRGGQTSPRQTAETGHNSDKDGFDTWRALQKATDKKRADLIADIVGHPKGAPSVEELDYMNPPLSEDAVRRHLNTLKEVGVVAILELESGDQVHGFPRQFYTLTEAARELFDQNGLFPEDAWQREYASVKKTARIQNVEDMPRPDA</sequence>
<dbReference type="InterPro" id="IPR036390">
    <property type="entry name" value="WH_DNA-bd_sf"/>
</dbReference>
<evidence type="ECO:0000256" key="1">
    <source>
        <dbReference type="SAM" id="MobiDB-lite"/>
    </source>
</evidence>
<gene>
    <name evidence="2" type="ORF">EGH23_19690</name>
</gene>
<dbReference type="EMBL" id="RKLT01000014">
    <property type="protein sequence ID" value="MBX0297103.1"/>
    <property type="molecule type" value="Genomic_DNA"/>
</dbReference>
<keyword evidence="3" id="KW-1185">Reference proteome</keyword>
<organism evidence="2 3">
    <name type="scientific">Haloarcula nitratireducens</name>
    <dbReference type="NCBI Taxonomy" id="2487749"/>
    <lineage>
        <taxon>Archaea</taxon>
        <taxon>Methanobacteriati</taxon>
        <taxon>Methanobacteriota</taxon>
        <taxon>Stenosarchaea group</taxon>
        <taxon>Halobacteria</taxon>
        <taxon>Halobacteriales</taxon>
        <taxon>Haloarculaceae</taxon>
        <taxon>Haloarcula</taxon>
    </lineage>
</organism>